<evidence type="ECO:0000256" key="12">
    <source>
        <dbReference type="ARBA" id="ARBA00051105"/>
    </source>
</evidence>
<dbReference type="InterPro" id="IPR029035">
    <property type="entry name" value="DHS-like_NAD/FAD-binding_dom"/>
</dbReference>
<dbReference type="Gene3D" id="3.40.50.1220">
    <property type="entry name" value="TPP-binding domain"/>
    <property type="match status" value="1"/>
</dbReference>
<feature type="binding site" evidence="15">
    <location>
        <position position="231"/>
    </location>
    <ligand>
        <name>Zn(2+)</name>
        <dbReference type="ChEBI" id="CHEBI:29105"/>
    </ligand>
</feature>
<evidence type="ECO:0000256" key="11">
    <source>
        <dbReference type="ARBA" id="ARBA00050237"/>
    </source>
</evidence>
<keyword evidence="4" id="KW-0808">Transferase</keyword>
<evidence type="ECO:0000259" key="16">
    <source>
        <dbReference type="PROSITE" id="PS50305"/>
    </source>
</evidence>
<dbReference type="PANTHER" id="PTHR11085">
    <property type="entry name" value="NAD-DEPENDENT PROTEIN DEACYLASE SIRTUIN-5, MITOCHONDRIAL-RELATED"/>
    <property type="match status" value="1"/>
</dbReference>
<dbReference type="AlphaFoldDB" id="A0A9Q0MKU6"/>
<evidence type="ECO:0000256" key="13">
    <source>
        <dbReference type="ARBA" id="ARBA00051399"/>
    </source>
</evidence>
<evidence type="ECO:0000256" key="6">
    <source>
        <dbReference type="ARBA" id="ARBA00022833"/>
    </source>
</evidence>
<dbReference type="Gene3D" id="2.20.28.200">
    <property type="match status" value="1"/>
</dbReference>
<dbReference type="CDD" id="cd01410">
    <property type="entry name" value="SIRT7"/>
    <property type="match status" value="1"/>
</dbReference>
<evidence type="ECO:0000256" key="3">
    <source>
        <dbReference type="ARBA" id="ARBA00022553"/>
    </source>
</evidence>
<evidence type="ECO:0000256" key="10">
    <source>
        <dbReference type="ARBA" id="ARBA00043038"/>
    </source>
</evidence>
<dbReference type="Proteomes" id="UP001151699">
    <property type="component" value="Unassembled WGS sequence"/>
</dbReference>
<comment type="catalytic activity">
    <reaction evidence="14">
        <text>N(6)-glutaryl-L-lysyl-[protein] + NAD(+) + H2O = 2''-O-glutaryl-ADP-D-ribose + nicotinamide + L-lysyl-[protein]</text>
        <dbReference type="Rhea" id="RHEA:47664"/>
        <dbReference type="Rhea" id="RHEA-COMP:9752"/>
        <dbReference type="Rhea" id="RHEA-COMP:11875"/>
        <dbReference type="ChEBI" id="CHEBI:15377"/>
        <dbReference type="ChEBI" id="CHEBI:17154"/>
        <dbReference type="ChEBI" id="CHEBI:29969"/>
        <dbReference type="ChEBI" id="CHEBI:57540"/>
        <dbReference type="ChEBI" id="CHEBI:87828"/>
        <dbReference type="ChEBI" id="CHEBI:87829"/>
    </reaction>
    <physiologicalReaction direction="left-to-right" evidence="14">
        <dbReference type="Rhea" id="RHEA:47665"/>
    </physiologicalReaction>
</comment>
<name>A0A9Q0MKU6_9DIPT</name>
<feature type="domain" description="Deacetylase sirtuin-type" evidence="16">
    <location>
        <begin position="88"/>
        <end position="335"/>
    </location>
</feature>
<evidence type="ECO:0000256" key="5">
    <source>
        <dbReference type="ARBA" id="ARBA00022723"/>
    </source>
</evidence>
<evidence type="ECO:0000256" key="1">
    <source>
        <dbReference type="ARBA" id="ARBA00001947"/>
    </source>
</evidence>
<evidence type="ECO:0000256" key="7">
    <source>
        <dbReference type="ARBA" id="ARBA00023027"/>
    </source>
</evidence>
<comment type="catalytic activity">
    <reaction evidence="11">
        <text>N(6)-decanoyl-L-lysyl-[protein] + NAD(+) + H2O = 2''-O-decanoyl-ADP-D-ribose + nicotinamide + L-lysyl-[protein]</text>
        <dbReference type="Rhea" id="RHEA:70631"/>
        <dbReference type="Rhea" id="RHEA-COMP:9752"/>
        <dbReference type="Rhea" id="RHEA-COMP:17932"/>
        <dbReference type="ChEBI" id="CHEBI:15377"/>
        <dbReference type="ChEBI" id="CHEBI:17154"/>
        <dbReference type="ChEBI" id="CHEBI:29969"/>
        <dbReference type="ChEBI" id="CHEBI:57540"/>
        <dbReference type="ChEBI" id="CHEBI:143222"/>
        <dbReference type="ChEBI" id="CHEBI:189688"/>
    </reaction>
    <physiologicalReaction direction="left-to-right" evidence="11">
        <dbReference type="Rhea" id="RHEA:70632"/>
    </physiologicalReaction>
</comment>
<dbReference type="PROSITE" id="PS50096">
    <property type="entry name" value="IQ"/>
    <property type="match status" value="1"/>
</dbReference>
<comment type="catalytic activity">
    <reaction evidence="12">
        <text>N(6)-succinyl-L-lysyl-[protein] + NAD(+) + H2O = 2''-O-succinyl-ADP-D-ribose + nicotinamide + L-lysyl-[protein]</text>
        <dbReference type="Rhea" id="RHEA:47668"/>
        <dbReference type="Rhea" id="RHEA-COMP:9752"/>
        <dbReference type="Rhea" id="RHEA-COMP:11877"/>
        <dbReference type="ChEBI" id="CHEBI:15377"/>
        <dbReference type="ChEBI" id="CHEBI:17154"/>
        <dbReference type="ChEBI" id="CHEBI:29969"/>
        <dbReference type="ChEBI" id="CHEBI:57540"/>
        <dbReference type="ChEBI" id="CHEBI:87830"/>
        <dbReference type="ChEBI" id="CHEBI:87832"/>
    </reaction>
    <physiologicalReaction direction="left-to-right" evidence="12">
        <dbReference type="Rhea" id="RHEA:47669"/>
    </physiologicalReaction>
</comment>
<dbReference type="PROSITE" id="PS50305">
    <property type="entry name" value="SIRTUIN"/>
    <property type="match status" value="1"/>
</dbReference>
<proteinExistence type="inferred from homology"/>
<dbReference type="PANTHER" id="PTHR11085:SF1">
    <property type="entry name" value="NAD-DEPENDENT PROTEIN DEACETYLASE SIRTUIN-7"/>
    <property type="match status" value="1"/>
</dbReference>
<dbReference type="GO" id="GO:0140861">
    <property type="term" value="P:DNA repair-dependent chromatin remodeling"/>
    <property type="evidence" value="ECO:0007669"/>
    <property type="project" value="UniProtKB-ARBA"/>
</dbReference>
<dbReference type="OrthoDB" id="2919105at2759"/>
<dbReference type="GO" id="GO:0035861">
    <property type="term" value="C:site of double-strand break"/>
    <property type="evidence" value="ECO:0007669"/>
    <property type="project" value="UniProtKB-ARBA"/>
</dbReference>
<dbReference type="FunFam" id="3.40.50.1220:FF:000038">
    <property type="entry name" value="NAD-dependent protein deacetylase sirtuin-6 isoform X2"/>
    <property type="match status" value="1"/>
</dbReference>
<evidence type="ECO:0000313" key="18">
    <source>
        <dbReference type="Proteomes" id="UP001151699"/>
    </source>
</evidence>
<evidence type="ECO:0000256" key="14">
    <source>
        <dbReference type="ARBA" id="ARBA00052763"/>
    </source>
</evidence>
<sequence>MGKMEKSLILNSYIRRRKCNEKTEVCEKKKKQEALRRVSIILRKCETIRTSEERRFLESASDIVKQILKRKSRQLQSKERVLEKEDPKDVIEEKSMELAEVISRARHLVCYTGAGISTSARIPDYRGSQGIWTLLQQGKDIGQHDLSLAEPTYTHMALYELHRRNILRYVLSQNCDGLHLRSGLPKKSLSEVHGNMYVEVCKNCKPNVEYWRLFDTTEFTARYYHKTNRRCHLCGKPLVDTIVHFGERGSLKWPLNWDSAIHHAEKADVILCIGSSLKVLKKYPWLWSMDRPKSKRPKIYIVNLQWTPKDATATMKINGKCDEVMKLVMQSMKIIVPDYNRRRDPIFAHASLLAPEELHTRSQPMLQDHTHEIKVETLNESEENHHESVTTESVCDEWRVKKNVRPLPDLIPILRCDKHILNNEKDCVASKETQHSEKDVHNSCDRLNKITLHDSENESVKITDEKKAAENNRVNKTPCVGENSTNSTNGENGCSEKTTIDNFCDDPDIICDKKPLSHNPIFISNAPDTDFNTKLSQMCDKDDRNNDCNMKHPSPTKFTNRDVCQLNTDKEKDHYQNLIDYCKVICRLPYWYDVNYAYSGLHTIIYPSPLEFDLWNSKIIPIFQLNRSDAECDFCFDNYAEYNCQFYRPKTTDFSVTSCRKGRLILCECCDNTDESDNENTSENVDEKRAKLDSADFIKDDKESVKIQAGWYGKGYRKMFRRKRKA</sequence>
<accession>A0A9Q0MKU6</accession>
<dbReference type="GO" id="GO:0005634">
    <property type="term" value="C:nucleus"/>
    <property type="evidence" value="ECO:0007669"/>
    <property type="project" value="TreeGrafter"/>
</dbReference>
<feature type="binding site" evidence="15">
    <location>
        <position position="204"/>
    </location>
    <ligand>
        <name>Zn(2+)</name>
        <dbReference type="ChEBI" id="CHEBI:29105"/>
    </ligand>
</feature>
<dbReference type="EC" id="2.3.1.286" evidence="2"/>
<comment type="cofactor">
    <cofactor evidence="1">
        <name>Zn(2+)</name>
        <dbReference type="ChEBI" id="CHEBI:29105"/>
    </cofactor>
</comment>
<dbReference type="InterPro" id="IPR026590">
    <property type="entry name" value="Ssirtuin_cat_dom"/>
</dbReference>
<comment type="similarity">
    <text evidence="8">Belongs to the sirtuin family. Class IV subfamily.</text>
</comment>
<keyword evidence="18" id="KW-1185">Reference proteome</keyword>
<dbReference type="GO" id="GO:0010468">
    <property type="term" value="P:regulation of gene expression"/>
    <property type="evidence" value="ECO:0007669"/>
    <property type="project" value="UniProtKB-ARBA"/>
</dbReference>
<keyword evidence="3" id="KW-0597">Phosphoprotein</keyword>
<keyword evidence="6 15" id="KW-0862">Zinc</keyword>
<reference evidence="17" key="1">
    <citation type="submission" date="2022-07" db="EMBL/GenBank/DDBJ databases">
        <authorList>
            <person name="Trinca V."/>
            <person name="Uliana J.V.C."/>
            <person name="Torres T.T."/>
            <person name="Ward R.J."/>
            <person name="Monesi N."/>
        </authorList>
    </citation>
    <scope>NUCLEOTIDE SEQUENCE</scope>
    <source>
        <strain evidence="17">HSMRA1968</strain>
        <tissue evidence="17">Whole embryos</tissue>
    </source>
</reference>
<feature type="binding site" evidence="15">
    <location>
        <position position="234"/>
    </location>
    <ligand>
        <name>Zn(2+)</name>
        <dbReference type="ChEBI" id="CHEBI:29105"/>
    </ligand>
</feature>
<evidence type="ECO:0000313" key="17">
    <source>
        <dbReference type="EMBL" id="KAJ6633221.1"/>
    </source>
</evidence>
<keyword evidence="7" id="KW-0520">NAD</keyword>
<evidence type="ECO:0000256" key="9">
    <source>
        <dbReference type="ARBA" id="ARBA00041832"/>
    </source>
</evidence>
<dbReference type="Pfam" id="PF02146">
    <property type="entry name" value="SIR2"/>
    <property type="match status" value="1"/>
</dbReference>
<dbReference type="GO" id="GO:0000785">
    <property type="term" value="C:chromatin"/>
    <property type="evidence" value="ECO:0007669"/>
    <property type="project" value="UniProtKB-ARBA"/>
</dbReference>
<dbReference type="GO" id="GO:0070403">
    <property type="term" value="F:NAD+ binding"/>
    <property type="evidence" value="ECO:0007669"/>
    <property type="project" value="InterPro"/>
</dbReference>
<feature type="active site" description="Proton acceptor" evidence="15">
    <location>
        <position position="193"/>
    </location>
</feature>
<comment type="caution">
    <text evidence="17">The sequence shown here is derived from an EMBL/GenBank/DDBJ whole genome shotgun (WGS) entry which is preliminary data.</text>
</comment>
<dbReference type="EMBL" id="WJQU01002137">
    <property type="protein sequence ID" value="KAJ6633221.1"/>
    <property type="molecule type" value="Genomic_DNA"/>
</dbReference>
<gene>
    <name evidence="17" type="primary">Sirt7</name>
    <name evidence="17" type="ORF">Bhyg_15548</name>
</gene>
<evidence type="ECO:0000256" key="8">
    <source>
        <dbReference type="ARBA" id="ARBA00038170"/>
    </source>
</evidence>
<evidence type="ECO:0000256" key="15">
    <source>
        <dbReference type="PROSITE-ProRule" id="PRU00236"/>
    </source>
</evidence>
<dbReference type="InterPro" id="IPR050134">
    <property type="entry name" value="NAD-dep_sirtuin_deacylases"/>
</dbReference>
<dbReference type="SUPFAM" id="SSF52467">
    <property type="entry name" value="DHS-like NAD/FAD-binding domain"/>
    <property type="match status" value="1"/>
</dbReference>
<organism evidence="17 18">
    <name type="scientific">Pseudolycoriella hygida</name>
    <dbReference type="NCBI Taxonomy" id="35572"/>
    <lineage>
        <taxon>Eukaryota</taxon>
        <taxon>Metazoa</taxon>
        <taxon>Ecdysozoa</taxon>
        <taxon>Arthropoda</taxon>
        <taxon>Hexapoda</taxon>
        <taxon>Insecta</taxon>
        <taxon>Pterygota</taxon>
        <taxon>Neoptera</taxon>
        <taxon>Endopterygota</taxon>
        <taxon>Diptera</taxon>
        <taxon>Nematocera</taxon>
        <taxon>Sciaroidea</taxon>
        <taxon>Sciaridae</taxon>
        <taxon>Pseudolycoriella</taxon>
    </lineage>
</organism>
<evidence type="ECO:0000256" key="4">
    <source>
        <dbReference type="ARBA" id="ARBA00022679"/>
    </source>
</evidence>
<feature type="binding site" evidence="15">
    <location>
        <position position="201"/>
    </location>
    <ligand>
        <name>Zn(2+)</name>
        <dbReference type="ChEBI" id="CHEBI:29105"/>
    </ligand>
</feature>
<dbReference type="GO" id="GO:0046872">
    <property type="term" value="F:metal ion binding"/>
    <property type="evidence" value="ECO:0007669"/>
    <property type="project" value="UniProtKB-KW"/>
</dbReference>
<dbReference type="GO" id="GO:0097372">
    <property type="term" value="F:histone H3K18 deacetylase activity, NAD-dependent"/>
    <property type="evidence" value="ECO:0007669"/>
    <property type="project" value="TreeGrafter"/>
</dbReference>
<dbReference type="FunFam" id="2.20.28.200:FF:000002">
    <property type="entry name" value="NAD-dependent deacetylase sirtuin-7"/>
    <property type="match status" value="1"/>
</dbReference>
<keyword evidence="5 15" id="KW-0479">Metal-binding</keyword>
<protein>
    <recommendedName>
        <fullName evidence="2">protein acetyllysine N-acetyltransferase</fullName>
        <ecNumber evidence="2">2.3.1.286</ecNumber>
    </recommendedName>
    <alternativeName>
        <fullName evidence="10">Regulatory protein SIR2 homolog 7</fullName>
    </alternativeName>
    <alternativeName>
        <fullName evidence="9">SIR2-like protein 7</fullName>
    </alternativeName>
</protein>
<comment type="catalytic activity">
    <reaction evidence="13">
        <text>N(6)-propanoyl-L-lysyl-[protein] + NAD(+) + H2O = 3''-O-propanoyl-ADP-D-ribose + nicotinamide + L-lysyl-[protein]</text>
        <dbReference type="Rhea" id="RHEA:23500"/>
        <dbReference type="Rhea" id="RHEA-COMP:9752"/>
        <dbReference type="Rhea" id="RHEA-COMP:13758"/>
        <dbReference type="ChEBI" id="CHEBI:15377"/>
        <dbReference type="ChEBI" id="CHEBI:17154"/>
        <dbReference type="ChEBI" id="CHEBI:29969"/>
        <dbReference type="ChEBI" id="CHEBI:57540"/>
        <dbReference type="ChEBI" id="CHEBI:138019"/>
        <dbReference type="ChEBI" id="CHEBI:145015"/>
    </reaction>
    <physiologicalReaction direction="left-to-right" evidence="13">
        <dbReference type="Rhea" id="RHEA:23501"/>
    </physiologicalReaction>
</comment>
<evidence type="ECO:0000256" key="2">
    <source>
        <dbReference type="ARBA" id="ARBA00012928"/>
    </source>
</evidence>
<dbReference type="InterPro" id="IPR003000">
    <property type="entry name" value="Sirtuin"/>
</dbReference>